<feature type="region of interest" description="Disordered" evidence="5">
    <location>
        <begin position="399"/>
        <end position="425"/>
    </location>
</feature>
<dbReference type="AlphaFoldDB" id="A0A495Y1F2"/>
<evidence type="ECO:0000256" key="2">
    <source>
        <dbReference type="ARBA" id="ARBA00022679"/>
    </source>
</evidence>
<protein>
    <submittedName>
        <fullName evidence="6">Glycerate kinase</fullName>
    </submittedName>
</protein>
<dbReference type="SUPFAM" id="SSF110738">
    <property type="entry name" value="Glycerate kinase I"/>
    <property type="match status" value="1"/>
</dbReference>
<dbReference type="EMBL" id="RBXT01000001">
    <property type="protein sequence ID" value="RKT77778.1"/>
    <property type="molecule type" value="Genomic_DNA"/>
</dbReference>
<accession>A0A495Y1F2</accession>
<sequence>MPHGRRAECVRGGGDLAASTSRLGCEDAAVHVLIAPDRYDGALSAPEVGAALAAGWGRAAPHDVLATVPLSDGGPGLLDALAATLDGTLHAVVTTDPLGREVPASVLVTEPGGPTKGPDAGRRTAYVEAAQACGLHLLGEAERDPGVASSHGVGPLVEAALELGVSRLVVGVGGAATNDAGAGLLAALGVGTAARLARGGSDLVSVTEADLDGLDAARERLRGVDLVVATDVDAPLLGLKGTSAVHAERRGATPEQAQSLENALGHFAAVVARVRPPARDLLSGTLLRPEREPGAGAGGGLAFALRLLGGRLVPGVDVVAEAVGLERYLAAADLAVTGLARFDWESLRGTVCVGVAAAASRHGVPAVVVAGEALVGRREAMAAGLSGVYAVAERPAEVQASRADPAGALSRRVERVARTWSPPPR</sequence>
<dbReference type="InterPro" id="IPR004381">
    <property type="entry name" value="Glycerate_kinase"/>
</dbReference>
<dbReference type="PANTHER" id="PTHR21599">
    <property type="entry name" value="GLYCERATE KINASE"/>
    <property type="match status" value="1"/>
</dbReference>
<evidence type="ECO:0000256" key="1">
    <source>
        <dbReference type="ARBA" id="ARBA00006284"/>
    </source>
</evidence>
<organism evidence="6 7">
    <name type="scientific">Terracoccus luteus</name>
    <dbReference type="NCBI Taxonomy" id="53356"/>
    <lineage>
        <taxon>Bacteria</taxon>
        <taxon>Bacillati</taxon>
        <taxon>Actinomycetota</taxon>
        <taxon>Actinomycetes</taxon>
        <taxon>Micrococcales</taxon>
        <taxon>Intrasporangiaceae</taxon>
        <taxon>Terracoccus</taxon>
    </lineage>
</organism>
<keyword evidence="3 4" id="KW-0418">Kinase</keyword>
<dbReference type="InterPro" id="IPR018193">
    <property type="entry name" value="Glyc_kinase_flavodox-like_fold"/>
</dbReference>
<gene>
    <name evidence="6" type="ORF">DFJ68_1206</name>
</gene>
<keyword evidence="7" id="KW-1185">Reference proteome</keyword>
<dbReference type="InterPro" id="IPR018197">
    <property type="entry name" value="Glycerate_kinase_RE-like"/>
</dbReference>
<dbReference type="Proteomes" id="UP000278440">
    <property type="component" value="Unassembled WGS sequence"/>
</dbReference>
<dbReference type="Pfam" id="PF02595">
    <property type="entry name" value="Gly_kinase"/>
    <property type="match status" value="1"/>
</dbReference>
<evidence type="ECO:0000313" key="7">
    <source>
        <dbReference type="Proteomes" id="UP000278440"/>
    </source>
</evidence>
<dbReference type="RefSeq" id="WP_338067407.1">
    <property type="nucleotide sequence ID" value="NZ_RBXT01000001.1"/>
</dbReference>
<dbReference type="PIRSF" id="PIRSF006078">
    <property type="entry name" value="GlxK"/>
    <property type="match status" value="1"/>
</dbReference>
<name>A0A495Y1F2_9MICO</name>
<evidence type="ECO:0000256" key="5">
    <source>
        <dbReference type="SAM" id="MobiDB-lite"/>
    </source>
</evidence>
<dbReference type="NCBIfam" id="TIGR00045">
    <property type="entry name" value="glycerate kinase"/>
    <property type="match status" value="1"/>
</dbReference>
<evidence type="ECO:0000313" key="6">
    <source>
        <dbReference type="EMBL" id="RKT77778.1"/>
    </source>
</evidence>
<comment type="similarity">
    <text evidence="1 4">Belongs to the glycerate kinase type-1 family.</text>
</comment>
<keyword evidence="2 4" id="KW-0808">Transferase</keyword>
<dbReference type="PANTHER" id="PTHR21599:SF0">
    <property type="entry name" value="GLYCERATE KINASE"/>
    <property type="match status" value="1"/>
</dbReference>
<dbReference type="GO" id="GO:0031388">
    <property type="term" value="P:organic acid phosphorylation"/>
    <property type="evidence" value="ECO:0007669"/>
    <property type="project" value="UniProtKB-UniRule"/>
</dbReference>
<proteinExistence type="inferred from homology"/>
<evidence type="ECO:0000256" key="3">
    <source>
        <dbReference type="ARBA" id="ARBA00022777"/>
    </source>
</evidence>
<dbReference type="GO" id="GO:0008887">
    <property type="term" value="F:glycerate kinase activity"/>
    <property type="evidence" value="ECO:0007669"/>
    <property type="project" value="UniProtKB-UniRule"/>
</dbReference>
<reference evidence="6 7" key="1">
    <citation type="submission" date="2018-10" db="EMBL/GenBank/DDBJ databases">
        <title>Sequencing the genomes of 1000 actinobacteria strains.</title>
        <authorList>
            <person name="Klenk H.-P."/>
        </authorList>
    </citation>
    <scope>NUCLEOTIDE SEQUENCE [LARGE SCALE GENOMIC DNA]</scope>
    <source>
        <strain evidence="6 7">DSM 44267</strain>
    </source>
</reference>
<evidence type="ECO:0000256" key="4">
    <source>
        <dbReference type="PIRNR" id="PIRNR006078"/>
    </source>
</evidence>
<dbReference type="InterPro" id="IPR036129">
    <property type="entry name" value="Glycerate_kinase_sf"/>
</dbReference>
<dbReference type="Gene3D" id="3.40.50.10350">
    <property type="entry name" value="Glycerate kinase, domain 1"/>
    <property type="match status" value="1"/>
</dbReference>
<dbReference type="Gene3D" id="3.90.1510.10">
    <property type="entry name" value="Glycerate kinase, domain 2"/>
    <property type="match status" value="1"/>
</dbReference>
<comment type="caution">
    <text evidence="6">The sequence shown here is derived from an EMBL/GenBank/DDBJ whole genome shotgun (WGS) entry which is preliminary data.</text>
</comment>